<dbReference type="PANTHER" id="PTHR43394">
    <property type="entry name" value="ATP-DEPENDENT PERMEASE MDL1, MITOCHONDRIAL"/>
    <property type="match status" value="1"/>
</dbReference>
<dbReference type="PANTHER" id="PTHR43394:SF1">
    <property type="entry name" value="ATP-BINDING CASSETTE SUB-FAMILY B MEMBER 10, MITOCHONDRIAL"/>
    <property type="match status" value="1"/>
</dbReference>
<dbReference type="OrthoDB" id="45731at2759"/>
<gene>
    <name evidence="1" type="ORF">THAOC_17254</name>
</gene>
<dbReference type="InterPro" id="IPR027417">
    <property type="entry name" value="P-loop_NTPase"/>
</dbReference>
<dbReference type="eggNOG" id="KOG0058">
    <property type="taxonomic scope" value="Eukaryota"/>
</dbReference>
<dbReference type="EMBL" id="AGNL01019088">
    <property type="protein sequence ID" value="EJK62147.1"/>
    <property type="molecule type" value="Genomic_DNA"/>
</dbReference>
<evidence type="ECO:0000313" key="1">
    <source>
        <dbReference type="EMBL" id="EJK62147.1"/>
    </source>
</evidence>
<dbReference type="SUPFAM" id="SSF52540">
    <property type="entry name" value="P-loop containing nucleoside triphosphate hydrolases"/>
    <property type="match status" value="1"/>
</dbReference>
<keyword evidence="2" id="KW-1185">Reference proteome</keyword>
<evidence type="ECO:0000313" key="2">
    <source>
        <dbReference type="Proteomes" id="UP000266841"/>
    </source>
</evidence>
<comment type="caution">
    <text evidence="1">The sequence shown here is derived from an EMBL/GenBank/DDBJ whole genome shotgun (WGS) entry which is preliminary data.</text>
</comment>
<dbReference type="AlphaFoldDB" id="K0SVB1"/>
<sequence>LDEATSALDKLSEDAIIDTLVKLRDEKGLTLISVTHRPSTCIKANQIIVLERGSISECGTYDELVSTGGLFSRLVAAGEEE</sequence>
<proteinExistence type="predicted"/>
<dbReference type="Proteomes" id="UP000266841">
    <property type="component" value="Unassembled WGS sequence"/>
</dbReference>
<evidence type="ECO:0008006" key="3">
    <source>
        <dbReference type="Google" id="ProtNLM"/>
    </source>
</evidence>
<organism evidence="1 2">
    <name type="scientific">Thalassiosira oceanica</name>
    <name type="common">Marine diatom</name>
    <dbReference type="NCBI Taxonomy" id="159749"/>
    <lineage>
        <taxon>Eukaryota</taxon>
        <taxon>Sar</taxon>
        <taxon>Stramenopiles</taxon>
        <taxon>Ochrophyta</taxon>
        <taxon>Bacillariophyta</taxon>
        <taxon>Coscinodiscophyceae</taxon>
        <taxon>Thalassiosirophycidae</taxon>
        <taxon>Thalassiosirales</taxon>
        <taxon>Thalassiosiraceae</taxon>
        <taxon>Thalassiosira</taxon>
    </lineage>
</organism>
<feature type="non-terminal residue" evidence="1">
    <location>
        <position position="1"/>
    </location>
</feature>
<protein>
    <recommendedName>
        <fullName evidence="3">ABC transporter domain-containing protein</fullName>
    </recommendedName>
</protein>
<dbReference type="Gene3D" id="3.40.50.300">
    <property type="entry name" value="P-loop containing nucleotide triphosphate hydrolases"/>
    <property type="match status" value="1"/>
</dbReference>
<accession>K0SVB1</accession>
<reference evidence="1 2" key="1">
    <citation type="journal article" date="2012" name="Genome Biol.">
        <title>Genome and low-iron response of an oceanic diatom adapted to chronic iron limitation.</title>
        <authorList>
            <person name="Lommer M."/>
            <person name="Specht M."/>
            <person name="Roy A.S."/>
            <person name="Kraemer L."/>
            <person name="Andreson R."/>
            <person name="Gutowska M.A."/>
            <person name="Wolf J."/>
            <person name="Bergner S.V."/>
            <person name="Schilhabel M.B."/>
            <person name="Klostermeier U.C."/>
            <person name="Beiko R.G."/>
            <person name="Rosenstiel P."/>
            <person name="Hippler M."/>
            <person name="Laroche J."/>
        </authorList>
    </citation>
    <scope>NUCLEOTIDE SEQUENCE [LARGE SCALE GENOMIC DNA]</scope>
    <source>
        <strain evidence="1 2">CCMP1005</strain>
    </source>
</reference>
<name>K0SVB1_THAOC</name>
<dbReference type="GO" id="GO:0015421">
    <property type="term" value="F:ABC-type oligopeptide transporter activity"/>
    <property type="evidence" value="ECO:0007669"/>
    <property type="project" value="TreeGrafter"/>
</dbReference>
<dbReference type="InterPro" id="IPR039421">
    <property type="entry name" value="Type_1_exporter"/>
</dbReference>